<dbReference type="GO" id="GO:0006355">
    <property type="term" value="P:regulation of DNA-templated transcription"/>
    <property type="evidence" value="ECO:0007669"/>
    <property type="project" value="InterPro"/>
</dbReference>
<dbReference type="InterPro" id="IPR036388">
    <property type="entry name" value="WH-like_DNA-bd_sf"/>
</dbReference>
<keyword evidence="6" id="KW-1185">Reference proteome</keyword>
<dbReference type="Gene3D" id="1.25.40.10">
    <property type="entry name" value="Tetratricopeptide repeat domain"/>
    <property type="match status" value="1"/>
</dbReference>
<dbReference type="PANTHER" id="PTHR44688:SF16">
    <property type="entry name" value="DNA-BINDING TRANSCRIPTIONAL ACTIVATOR DEVR_DOSR"/>
    <property type="match status" value="1"/>
</dbReference>
<dbReference type="AlphaFoldDB" id="A0A2V5J655"/>
<proteinExistence type="predicted"/>
<dbReference type="Pfam" id="PF13401">
    <property type="entry name" value="AAA_22"/>
    <property type="match status" value="1"/>
</dbReference>
<dbReference type="PANTHER" id="PTHR44688">
    <property type="entry name" value="DNA-BINDING TRANSCRIPTIONAL ACTIVATOR DEVR_DOSR"/>
    <property type="match status" value="1"/>
</dbReference>
<organism evidence="5 6">
    <name type="scientific">Arthrobacter psychrolactophilus</name>
    <dbReference type="NCBI Taxonomy" id="92442"/>
    <lineage>
        <taxon>Bacteria</taxon>
        <taxon>Bacillati</taxon>
        <taxon>Actinomycetota</taxon>
        <taxon>Actinomycetes</taxon>
        <taxon>Micrococcales</taxon>
        <taxon>Micrococcaceae</taxon>
        <taxon>Arthrobacter</taxon>
    </lineage>
</organism>
<dbReference type="InterPro" id="IPR000792">
    <property type="entry name" value="Tscrpt_reg_LuxR_C"/>
</dbReference>
<dbReference type="InterPro" id="IPR011990">
    <property type="entry name" value="TPR-like_helical_dom_sf"/>
</dbReference>
<dbReference type="SUPFAM" id="SSF52540">
    <property type="entry name" value="P-loop containing nucleoside triphosphate hydrolases"/>
    <property type="match status" value="1"/>
</dbReference>
<gene>
    <name evidence="5" type="ORF">CVS30_12585</name>
</gene>
<name>A0A2V5J655_9MICC</name>
<dbReference type="InterPro" id="IPR016032">
    <property type="entry name" value="Sig_transdc_resp-reg_C-effctor"/>
</dbReference>
<sequence length="868" mass="94309">MGEQELTFKEQLPWFLVSPPQPGNANKVRIRLNALLDDVVCRYPITLLAAPSGYAKTATLSAWSRESQSRVAWLTLIWEVCESEASLLSGLLSALHRLTPQLSENEAASLARVHLNSTGTQQTLEQLATFLVELQEPIVVVIDDAQLAGSALAEGFVRTLSHHCHGRLRFVLAGTPELNQHFNRLLAEGTAGYLGPADLAMTSHEIAKDYEEAHLPLSEGGAAQILQDTGGWPIAVQLALLSAHPDRGGAAPIAGAVLTEFVATSILGRLRPELADFILAATTCVRLDSRLVTLVTGAANGEALLEECASHGIFLDRFPDEHRRTVYQWQTQFAQQCQLLMSRNDAQRWRRLHSVAASGLAGHYPSEAITHALLADDHDQALEILRNSWLRVMIDSGAGLLHGLALQVAEREEVNAEVLLIRACCLDMLGDVAGSLMLYAQARGLVSTMDSVDPGLRSTMVFAELFLANEAQALAAAVDEARATMETSSRDAVSNAAQQFFLGWTELRLRRNPAAAVRLLRSALRQAEDAGLQNLARRVRVNLMFALSYGGYFSAARAVMDEAHGSGTEIGEWNRYDGGIECFARGFTDYWQGRLPEAKQAFSDMVDGGGHQASYTALARLYLVLCTVGIGDAREIRIAETLIEGISQSEQHGVPWHIYRTLATASLRAATGDAVGASDLMGGFRAVENIPVVLITAAEIHRKAGRTSEAMALLGGIAAPGMVSYVATGALVTSALISLERGERDEAHRKLEQALDIAAKESIVRPFMEADDALVRFMTEHAAWGTAHEEFLAARISHGNLGVSRQEILGSQLSTRELEVFGFLCTTKTADEIAAALFVSVNTVRTHQRSIYRKLGVSTRREAIRHRV</sequence>
<evidence type="ECO:0000313" key="5">
    <source>
        <dbReference type="EMBL" id="PYI38050.1"/>
    </source>
</evidence>
<dbReference type="InterPro" id="IPR027417">
    <property type="entry name" value="P-loop_NTPase"/>
</dbReference>
<accession>A0A2V5J655</accession>
<dbReference type="Pfam" id="PF25873">
    <property type="entry name" value="WHD_MalT"/>
    <property type="match status" value="1"/>
</dbReference>
<dbReference type="EMBL" id="QJVC01000013">
    <property type="protein sequence ID" value="PYI38050.1"/>
    <property type="molecule type" value="Genomic_DNA"/>
</dbReference>
<dbReference type="SMART" id="SM00421">
    <property type="entry name" value="HTH_LUXR"/>
    <property type="match status" value="1"/>
</dbReference>
<keyword evidence="3" id="KW-0804">Transcription</keyword>
<dbReference type="GO" id="GO:0003677">
    <property type="term" value="F:DNA binding"/>
    <property type="evidence" value="ECO:0007669"/>
    <property type="project" value="UniProtKB-KW"/>
</dbReference>
<dbReference type="CDD" id="cd06170">
    <property type="entry name" value="LuxR_C_like"/>
    <property type="match status" value="1"/>
</dbReference>
<comment type="caution">
    <text evidence="5">The sequence shown here is derived from an EMBL/GenBank/DDBJ whole genome shotgun (WGS) entry which is preliminary data.</text>
</comment>
<dbReference type="PROSITE" id="PS50043">
    <property type="entry name" value="HTH_LUXR_2"/>
    <property type="match status" value="1"/>
</dbReference>
<keyword evidence="2" id="KW-0238">DNA-binding</keyword>
<evidence type="ECO:0000256" key="2">
    <source>
        <dbReference type="ARBA" id="ARBA00023125"/>
    </source>
</evidence>
<evidence type="ECO:0000259" key="4">
    <source>
        <dbReference type="PROSITE" id="PS50043"/>
    </source>
</evidence>
<protein>
    <recommendedName>
        <fullName evidence="4">HTH luxR-type domain-containing protein</fullName>
    </recommendedName>
</protein>
<dbReference type="OrthoDB" id="134985at2"/>
<dbReference type="GO" id="GO:0016887">
    <property type="term" value="F:ATP hydrolysis activity"/>
    <property type="evidence" value="ECO:0007669"/>
    <property type="project" value="InterPro"/>
</dbReference>
<keyword evidence="1" id="KW-0805">Transcription regulation</keyword>
<dbReference type="RefSeq" id="WP_110485678.1">
    <property type="nucleotide sequence ID" value="NZ_QJVC01000013.1"/>
</dbReference>
<dbReference type="InterPro" id="IPR049945">
    <property type="entry name" value="AAA_22"/>
</dbReference>
<dbReference type="Gene3D" id="1.10.10.10">
    <property type="entry name" value="Winged helix-like DNA-binding domain superfamily/Winged helix DNA-binding domain"/>
    <property type="match status" value="1"/>
</dbReference>
<dbReference type="Pfam" id="PF00196">
    <property type="entry name" value="GerE"/>
    <property type="match status" value="1"/>
</dbReference>
<dbReference type="SUPFAM" id="SSF46894">
    <property type="entry name" value="C-terminal effector domain of the bipartite response regulators"/>
    <property type="match status" value="1"/>
</dbReference>
<dbReference type="InterPro" id="IPR059106">
    <property type="entry name" value="WHD_MalT"/>
</dbReference>
<evidence type="ECO:0000256" key="1">
    <source>
        <dbReference type="ARBA" id="ARBA00023015"/>
    </source>
</evidence>
<evidence type="ECO:0000256" key="3">
    <source>
        <dbReference type="ARBA" id="ARBA00023163"/>
    </source>
</evidence>
<feature type="domain" description="HTH luxR-type" evidence="4">
    <location>
        <begin position="806"/>
        <end position="868"/>
    </location>
</feature>
<dbReference type="Proteomes" id="UP000247980">
    <property type="component" value="Unassembled WGS sequence"/>
</dbReference>
<evidence type="ECO:0000313" key="6">
    <source>
        <dbReference type="Proteomes" id="UP000247980"/>
    </source>
</evidence>
<reference evidence="5 6" key="1">
    <citation type="submission" date="2018-05" db="EMBL/GenBank/DDBJ databases">
        <title>Genetic diversity of glacier-inhabiting Cryobacterium bacteria in China and description of Cryobacterium mengkeensis sp. nov. and Arthrobacter glacialis sp. nov.</title>
        <authorList>
            <person name="Liu Q."/>
            <person name="Xin Y.-H."/>
        </authorList>
    </citation>
    <scope>NUCLEOTIDE SEQUENCE [LARGE SCALE GENOMIC DNA]</scope>
    <source>
        <strain evidence="5 6">B7</strain>
    </source>
</reference>